<dbReference type="AlphaFoldDB" id="A0AAW7XYY2"/>
<name>A0AAW7XYY2_9RHOB</name>
<evidence type="ECO:0000313" key="3">
    <source>
        <dbReference type="Proteomes" id="UP001169823"/>
    </source>
</evidence>
<feature type="region of interest" description="Disordered" evidence="1">
    <location>
        <begin position="1"/>
        <end position="25"/>
    </location>
</feature>
<feature type="region of interest" description="Disordered" evidence="1">
    <location>
        <begin position="57"/>
        <end position="83"/>
    </location>
</feature>
<organism evidence="2 3">
    <name type="scientific">Celeribacter halophilus</name>
    <dbReference type="NCBI Taxonomy" id="576117"/>
    <lineage>
        <taxon>Bacteria</taxon>
        <taxon>Pseudomonadati</taxon>
        <taxon>Pseudomonadota</taxon>
        <taxon>Alphaproteobacteria</taxon>
        <taxon>Rhodobacterales</taxon>
        <taxon>Roseobacteraceae</taxon>
        <taxon>Celeribacter</taxon>
    </lineage>
</organism>
<gene>
    <name evidence="2" type="ORF">Q4494_13690</name>
</gene>
<comment type="caution">
    <text evidence="2">The sequence shown here is derived from an EMBL/GenBank/DDBJ whole genome shotgun (WGS) entry which is preliminary data.</text>
</comment>
<protein>
    <submittedName>
        <fullName evidence="2">Uncharacterized protein</fullName>
    </submittedName>
</protein>
<dbReference type="Proteomes" id="UP001169823">
    <property type="component" value="Unassembled WGS sequence"/>
</dbReference>
<reference evidence="2" key="1">
    <citation type="submission" date="2023-07" db="EMBL/GenBank/DDBJ databases">
        <title>Genome content predicts the carbon catabolic preferences of heterotrophic bacteria.</title>
        <authorList>
            <person name="Gralka M."/>
        </authorList>
    </citation>
    <scope>NUCLEOTIDE SEQUENCE</scope>
    <source>
        <strain evidence="2">I2M02</strain>
    </source>
</reference>
<proteinExistence type="predicted"/>
<evidence type="ECO:0000256" key="1">
    <source>
        <dbReference type="SAM" id="MobiDB-lite"/>
    </source>
</evidence>
<accession>A0AAW7XYY2</accession>
<evidence type="ECO:0000313" key="2">
    <source>
        <dbReference type="EMBL" id="MDO6458137.1"/>
    </source>
</evidence>
<dbReference type="EMBL" id="JAUOPJ010000011">
    <property type="protein sequence ID" value="MDO6458137.1"/>
    <property type="molecule type" value="Genomic_DNA"/>
</dbReference>
<dbReference type="RefSeq" id="WP_303484927.1">
    <property type="nucleotide sequence ID" value="NZ_JAUOPJ010000011.1"/>
</dbReference>
<sequence>MTLSLPRGGCQIGLSEKRANAEPAGKENVTTWVERHFYQRKRLALPKFLSFDKFMSPKSGESPCFAQTGPRRFRHSNAGAGSQ</sequence>